<gene>
    <name evidence="2" type="ORF">ABK905_03030</name>
</gene>
<evidence type="ECO:0000313" key="2">
    <source>
        <dbReference type="EMBL" id="XBS70261.1"/>
    </source>
</evidence>
<dbReference type="EMBL" id="CP157947">
    <property type="protein sequence ID" value="XBS70261.1"/>
    <property type="molecule type" value="Genomic_DNA"/>
</dbReference>
<dbReference type="AlphaFoldDB" id="A0AAU7QDJ7"/>
<accession>A0AAU7QDJ7</accession>
<protein>
    <submittedName>
        <fullName evidence="2">DUF4097 family beta strand repeat-containing protein</fullName>
    </submittedName>
</protein>
<reference evidence="2" key="1">
    <citation type="submission" date="2024-06" db="EMBL/GenBank/DDBJ databases">
        <authorList>
            <person name="Coelho C."/>
            <person name="Bento M."/>
            <person name="Garcia E."/>
            <person name="Camelo A."/>
            <person name="Brandao I."/>
            <person name="Espirito Santo C."/>
            <person name="Trovao J."/>
            <person name="Verissimo A."/>
            <person name="Costa J."/>
            <person name="Tiago I."/>
        </authorList>
    </citation>
    <scope>NUCLEOTIDE SEQUENCE</scope>
    <source>
        <strain evidence="2">KWT182</strain>
    </source>
</reference>
<proteinExistence type="predicted"/>
<feature type="domain" description="DUF4097" evidence="1">
    <location>
        <begin position="55"/>
        <end position="164"/>
    </location>
</feature>
<organism evidence="2">
    <name type="scientific">Acerihabitans sp. KWT182</name>
    <dbReference type="NCBI Taxonomy" id="3157919"/>
    <lineage>
        <taxon>Bacteria</taxon>
        <taxon>Pseudomonadati</taxon>
        <taxon>Pseudomonadota</taxon>
        <taxon>Gammaproteobacteria</taxon>
        <taxon>Enterobacterales</taxon>
        <taxon>Pectobacteriaceae</taxon>
        <taxon>Acerihabitans</taxon>
    </lineage>
</organism>
<dbReference type="InterPro" id="IPR025164">
    <property type="entry name" value="Toastrack_DUF4097"/>
</dbReference>
<dbReference type="Pfam" id="PF13349">
    <property type="entry name" value="DUF4097"/>
    <property type="match status" value="1"/>
</dbReference>
<name>A0AAU7QDJ7_9GAMM</name>
<sequence>MNPLSAESSFNIVNGSNYLPVNETHGIIQKIGERLHSDINSNGNNISLINCFTHEGDNKITIDSQKGNILIEEGEMAADVKSTSGSINLKRTALENIDTAGGHVYLFEGSKTELIAVRSTSGSVNLNNSEVKQTIKTGGGPVELMNNAKTASIETQNAAGDVFLNHSQVTGSIKTAGGYVKMFHQSIADSIATEGESGYVFLEHCEVKNTIKTRGGPVELKHEAKVKNDRDSI</sequence>
<evidence type="ECO:0000259" key="1">
    <source>
        <dbReference type="Pfam" id="PF13349"/>
    </source>
</evidence>